<dbReference type="Gene3D" id="3.30.70.1350">
    <property type="entry name" value="Cation efflux protein, cytoplasmic domain"/>
    <property type="match status" value="1"/>
</dbReference>
<keyword evidence="3" id="KW-0813">Transport</keyword>
<dbReference type="RefSeq" id="WP_165277835.1">
    <property type="nucleotide sequence ID" value="NZ_JAUZQE010000002.1"/>
</dbReference>
<dbReference type="NCBIfam" id="TIGR01297">
    <property type="entry name" value="CDF"/>
    <property type="match status" value="1"/>
</dbReference>
<evidence type="ECO:0000256" key="1">
    <source>
        <dbReference type="ARBA" id="ARBA00004141"/>
    </source>
</evidence>
<evidence type="ECO:0000256" key="2">
    <source>
        <dbReference type="ARBA" id="ARBA00008114"/>
    </source>
</evidence>
<evidence type="ECO:0000256" key="6">
    <source>
        <dbReference type="ARBA" id="ARBA00023136"/>
    </source>
</evidence>
<dbReference type="SUPFAM" id="SSF161111">
    <property type="entry name" value="Cation efflux protein transmembrane domain-like"/>
    <property type="match status" value="1"/>
</dbReference>
<proteinExistence type="inferred from homology"/>
<reference evidence="10 11" key="1">
    <citation type="submission" date="2023-08" db="EMBL/GenBank/DDBJ databases">
        <title>Alcaligenaceae gen. nov., a novel taxon isolated from the sludge of Yixing Pesticide Factory.</title>
        <authorList>
            <person name="Ruan L."/>
        </authorList>
    </citation>
    <scope>NUCLEOTIDE SEQUENCE [LARGE SCALE GENOMIC DNA]</scope>
    <source>
        <strain evidence="10 11">LG-2</strain>
    </source>
</reference>
<name>A0ABU1D2E3_9BURK</name>
<keyword evidence="4 7" id="KW-0812">Transmembrane</keyword>
<comment type="similarity">
    <text evidence="2">Belongs to the cation diffusion facilitator (CDF) transporter (TC 2.A.4) family.</text>
</comment>
<dbReference type="InterPro" id="IPR050291">
    <property type="entry name" value="CDF_Transporter"/>
</dbReference>
<dbReference type="PANTHER" id="PTHR43840">
    <property type="entry name" value="MITOCHONDRIAL METAL TRANSPORTER 1-RELATED"/>
    <property type="match status" value="1"/>
</dbReference>
<evidence type="ECO:0000256" key="3">
    <source>
        <dbReference type="ARBA" id="ARBA00022448"/>
    </source>
</evidence>
<feature type="domain" description="Cation efflux protein cytoplasmic" evidence="9">
    <location>
        <begin position="225"/>
        <end position="300"/>
    </location>
</feature>
<dbReference type="Proteomes" id="UP001232156">
    <property type="component" value="Unassembled WGS sequence"/>
</dbReference>
<evidence type="ECO:0000259" key="9">
    <source>
        <dbReference type="Pfam" id="PF16916"/>
    </source>
</evidence>
<comment type="caution">
    <text evidence="10">The sequence shown here is derived from an EMBL/GenBank/DDBJ whole genome shotgun (WGS) entry which is preliminary data.</text>
</comment>
<evidence type="ECO:0000256" key="7">
    <source>
        <dbReference type="SAM" id="Phobius"/>
    </source>
</evidence>
<dbReference type="InterPro" id="IPR002524">
    <property type="entry name" value="Cation_efflux"/>
</dbReference>
<keyword evidence="11" id="KW-1185">Reference proteome</keyword>
<organism evidence="10 11">
    <name type="scientific">Yanghanlia caeni</name>
    <dbReference type="NCBI Taxonomy" id="3064283"/>
    <lineage>
        <taxon>Bacteria</taxon>
        <taxon>Pseudomonadati</taxon>
        <taxon>Pseudomonadota</taxon>
        <taxon>Betaproteobacteria</taxon>
        <taxon>Burkholderiales</taxon>
        <taxon>Alcaligenaceae</taxon>
        <taxon>Yanghanlia</taxon>
    </lineage>
</organism>
<dbReference type="InterPro" id="IPR058533">
    <property type="entry name" value="Cation_efflux_TM"/>
</dbReference>
<protein>
    <submittedName>
        <fullName evidence="10">Cation diffusion facilitator family transporter</fullName>
    </submittedName>
</protein>
<dbReference type="Pfam" id="PF16916">
    <property type="entry name" value="ZT_dimer"/>
    <property type="match status" value="1"/>
</dbReference>
<feature type="transmembrane region" description="Helical" evidence="7">
    <location>
        <begin position="127"/>
        <end position="150"/>
    </location>
</feature>
<evidence type="ECO:0000313" key="11">
    <source>
        <dbReference type="Proteomes" id="UP001232156"/>
    </source>
</evidence>
<evidence type="ECO:0000256" key="4">
    <source>
        <dbReference type="ARBA" id="ARBA00022692"/>
    </source>
</evidence>
<evidence type="ECO:0000256" key="5">
    <source>
        <dbReference type="ARBA" id="ARBA00022989"/>
    </source>
</evidence>
<sequence>MKDGLPLQGDRGPGDLERQAAGFRSTMVSVLLNTALSVGQFLIGILGNSAALVADAIHSFSDLLSDFIVLIANRHSAKAADDNHPYGHHRFETAASLGIGVLLLVVGVSMLWSVYPKLTSGEPLPPVHQAALVAALVTLAAKELLFRYLLREGRRVRSTMLIANAWHARSDAASSLVVAVGIAASLAGFPLADPLAALVVGLMITRVGWRFFVDAFHDLMDRGVDAETEARIRTHLLATPGVLGIHGLKTRKMGDMIWVEVDLELDGDLTIREGHEIAVAARRRVMQHEAVLDVMTHFDPVSHPIQSAAAEKVPGVAPKNRLNEAMKEDVDS</sequence>
<dbReference type="SUPFAM" id="SSF160240">
    <property type="entry name" value="Cation efflux protein cytoplasmic domain-like"/>
    <property type="match status" value="1"/>
</dbReference>
<evidence type="ECO:0000313" key="10">
    <source>
        <dbReference type="EMBL" id="MDR4124571.1"/>
    </source>
</evidence>
<dbReference type="InterPro" id="IPR027469">
    <property type="entry name" value="Cation_efflux_TMD_sf"/>
</dbReference>
<dbReference type="InterPro" id="IPR036837">
    <property type="entry name" value="Cation_efflux_CTD_sf"/>
</dbReference>
<feature type="transmembrane region" description="Helical" evidence="7">
    <location>
        <begin position="171"/>
        <end position="189"/>
    </location>
</feature>
<evidence type="ECO:0000259" key="8">
    <source>
        <dbReference type="Pfam" id="PF01545"/>
    </source>
</evidence>
<feature type="domain" description="Cation efflux protein transmembrane" evidence="8">
    <location>
        <begin position="27"/>
        <end position="220"/>
    </location>
</feature>
<keyword evidence="6 7" id="KW-0472">Membrane</keyword>
<dbReference type="Gene3D" id="1.20.1510.10">
    <property type="entry name" value="Cation efflux protein transmembrane domain"/>
    <property type="match status" value="1"/>
</dbReference>
<dbReference type="EMBL" id="JAUZQE010000002">
    <property type="protein sequence ID" value="MDR4124571.1"/>
    <property type="molecule type" value="Genomic_DNA"/>
</dbReference>
<gene>
    <name evidence="10" type="ORF">Q8947_01045</name>
</gene>
<dbReference type="InterPro" id="IPR027470">
    <property type="entry name" value="Cation_efflux_CTD"/>
</dbReference>
<feature type="transmembrane region" description="Helical" evidence="7">
    <location>
        <begin position="21"/>
        <end position="43"/>
    </location>
</feature>
<feature type="transmembrane region" description="Helical" evidence="7">
    <location>
        <begin position="93"/>
        <end position="115"/>
    </location>
</feature>
<accession>A0ABU1D2E3</accession>
<keyword evidence="5 7" id="KW-1133">Transmembrane helix</keyword>
<dbReference type="Pfam" id="PF01545">
    <property type="entry name" value="Cation_efflux"/>
    <property type="match status" value="1"/>
</dbReference>
<comment type="subcellular location">
    <subcellularLocation>
        <location evidence="1">Membrane</location>
        <topology evidence="1">Multi-pass membrane protein</topology>
    </subcellularLocation>
</comment>
<dbReference type="PANTHER" id="PTHR43840:SF15">
    <property type="entry name" value="MITOCHONDRIAL METAL TRANSPORTER 1-RELATED"/>
    <property type="match status" value="1"/>
</dbReference>